<keyword evidence="2" id="KW-1185">Reference proteome</keyword>
<proteinExistence type="predicted"/>
<evidence type="ECO:0000313" key="2">
    <source>
        <dbReference type="Proteomes" id="UP001229421"/>
    </source>
</evidence>
<evidence type="ECO:0000313" key="1">
    <source>
        <dbReference type="EMBL" id="KAK1438660.1"/>
    </source>
</evidence>
<comment type="caution">
    <text evidence="1">The sequence shown here is derived from an EMBL/GenBank/DDBJ whole genome shotgun (WGS) entry which is preliminary data.</text>
</comment>
<sequence>MDHDKGRRDTQSACSLILYKYRQHVTLRSTQLNSTQLNSPVKYSPASNYNRQRQFEILHLSPDLLITGVIN</sequence>
<dbReference type="Proteomes" id="UP001229421">
    <property type="component" value="Unassembled WGS sequence"/>
</dbReference>
<gene>
    <name evidence="1" type="ORF">QVD17_04469</name>
</gene>
<reference evidence="1" key="1">
    <citation type="journal article" date="2023" name="bioRxiv">
        <title>Improved chromosome-level genome assembly for marigold (Tagetes erecta).</title>
        <authorList>
            <person name="Jiang F."/>
            <person name="Yuan L."/>
            <person name="Wang S."/>
            <person name="Wang H."/>
            <person name="Xu D."/>
            <person name="Wang A."/>
            <person name="Fan W."/>
        </authorList>
    </citation>
    <scope>NUCLEOTIDE SEQUENCE</scope>
    <source>
        <strain evidence="1">WSJ</strain>
        <tissue evidence="1">Leaf</tissue>
    </source>
</reference>
<dbReference type="EMBL" id="JAUHHV010000001">
    <property type="protein sequence ID" value="KAK1438660.1"/>
    <property type="molecule type" value="Genomic_DNA"/>
</dbReference>
<accession>A0AAD8P4G3</accession>
<name>A0AAD8P4G3_TARER</name>
<dbReference type="AlphaFoldDB" id="A0AAD8P4G3"/>
<protein>
    <submittedName>
        <fullName evidence="1">Uncharacterized protein</fullName>
    </submittedName>
</protein>
<organism evidence="1 2">
    <name type="scientific">Tagetes erecta</name>
    <name type="common">African marigold</name>
    <dbReference type="NCBI Taxonomy" id="13708"/>
    <lineage>
        <taxon>Eukaryota</taxon>
        <taxon>Viridiplantae</taxon>
        <taxon>Streptophyta</taxon>
        <taxon>Embryophyta</taxon>
        <taxon>Tracheophyta</taxon>
        <taxon>Spermatophyta</taxon>
        <taxon>Magnoliopsida</taxon>
        <taxon>eudicotyledons</taxon>
        <taxon>Gunneridae</taxon>
        <taxon>Pentapetalae</taxon>
        <taxon>asterids</taxon>
        <taxon>campanulids</taxon>
        <taxon>Asterales</taxon>
        <taxon>Asteraceae</taxon>
        <taxon>Asteroideae</taxon>
        <taxon>Heliantheae alliance</taxon>
        <taxon>Tageteae</taxon>
        <taxon>Tagetes</taxon>
    </lineage>
</organism>